<dbReference type="AlphaFoldDB" id="A0A820GY87"/>
<organism evidence="4 5">
    <name type="scientific">Rotaria sordida</name>
    <dbReference type="NCBI Taxonomy" id="392033"/>
    <lineage>
        <taxon>Eukaryota</taxon>
        <taxon>Metazoa</taxon>
        <taxon>Spiralia</taxon>
        <taxon>Gnathifera</taxon>
        <taxon>Rotifera</taxon>
        <taxon>Eurotatoria</taxon>
        <taxon>Bdelloidea</taxon>
        <taxon>Philodinida</taxon>
        <taxon>Philodinidae</taxon>
        <taxon>Rotaria</taxon>
    </lineage>
</organism>
<dbReference type="EMBL" id="CAJOAX010042694">
    <property type="protein sequence ID" value="CAF4286899.1"/>
    <property type="molecule type" value="Genomic_DNA"/>
</dbReference>
<dbReference type="Gene3D" id="2.120.10.30">
    <property type="entry name" value="TolB, C-terminal domain"/>
    <property type="match status" value="1"/>
</dbReference>
<evidence type="ECO:0000313" key="4">
    <source>
        <dbReference type="EMBL" id="CAF4286899.1"/>
    </source>
</evidence>
<dbReference type="SUPFAM" id="SSF101898">
    <property type="entry name" value="NHL repeat"/>
    <property type="match status" value="1"/>
</dbReference>
<dbReference type="Pfam" id="PF01436">
    <property type="entry name" value="NHL"/>
    <property type="match status" value="1"/>
</dbReference>
<feature type="region of interest" description="Disordered" evidence="3">
    <location>
        <begin position="1"/>
        <end position="36"/>
    </location>
</feature>
<evidence type="ECO:0000256" key="1">
    <source>
        <dbReference type="ARBA" id="ARBA00022737"/>
    </source>
</evidence>
<comment type="caution">
    <text evidence="4">The sequence shown here is derived from an EMBL/GenBank/DDBJ whole genome shotgun (WGS) entry which is preliminary data.</text>
</comment>
<reference evidence="4" key="1">
    <citation type="submission" date="2021-02" db="EMBL/GenBank/DDBJ databases">
        <authorList>
            <person name="Nowell W R."/>
        </authorList>
    </citation>
    <scope>NUCLEOTIDE SEQUENCE</scope>
</reference>
<dbReference type="InterPro" id="IPR011042">
    <property type="entry name" value="6-blade_b-propeller_TolB-like"/>
</dbReference>
<evidence type="ECO:0000256" key="3">
    <source>
        <dbReference type="SAM" id="MobiDB-lite"/>
    </source>
</evidence>
<protein>
    <recommendedName>
        <fullName evidence="6">NHL repeat-containing protein 2</fullName>
    </recommendedName>
</protein>
<feature type="repeat" description="NHL" evidence="2">
    <location>
        <begin position="23"/>
        <end position="54"/>
    </location>
</feature>
<accession>A0A820GY87</accession>
<dbReference type="Proteomes" id="UP000663823">
    <property type="component" value="Unassembled WGS sequence"/>
</dbReference>
<keyword evidence="1" id="KW-0677">Repeat</keyword>
<dbReference type="PROSITE" id="PS51125">
    <property type="entry name" value="NHL"/>
    <property type="match status" value="1"/>
</dbReference>
<evidence type="ECO:0008006" key="6">
    <source>
        <dbReference type="Google" id="ProtNLM"/>
    </source>
</evidence>
<feature type="non-terminal residue" evidence="4">
    <location>
        <position position="1"/>
    </location>
</feature>
<name>A0A820GY87_9BILA</name>
<evidence type="ECO:0000256" key="2">
    <source>
        <dbReference type="PROSITE-ProRule" id="PRU00504"/>
    </source>
</evidence>
<proteinExistence type="predicted"/>
<sequence length="58" mass="6246">WPRGAISGNVIVGDRGEGSRSDQLSEPSDLSFDSDGNLYVVDSGNNRVQKYPIDKSSC</sequence>
<gene>
    <name evidence="4" type="ORF">OTI717_LOCUS41608</name>
</gene>
<evidence type="ECO:0000313" key="5">
    <source>
        <dbReference type="Proteomes" id="UP000663823"/>
    </source>
</evidence>
<dbReference type="InterPro" id="IPR001258">
    <property type="entry name" value="NHL_repeat"/>
</dbReference>